<dbReference type="InterPro" id="IPR002575">
    <property type="entry name" value="Aminoglycoside_PTrfase"/>
</dbReference>
<comment type="catalytic activity">
    <reaction evidence="6">
        <text>(5R)-5-hydroxy-L-lysine + GTP = (5R)-5-phosphooxy-L-lysine + GDP + H(+)</text>
        <dbReference type="Rhea" id="RHEA:19049"/>
        <dbReference type="ChEBI" id="CHEBI:15378"/>
        <dbReference type="ChEBI" id="CHEBI:37565"/>
        <dbReference type="ChEBI" id="CHEBI:57882"/>
        <dbReference type="ChEBI" id="CHEBI:58189"/>
        <dbReference type="ChEBI" id="CHEBI:58357"/>
        <dbReference type="EC" id="2.7.1.81"/>
    </reaction>
</comment>
<reference evidence="11 12" key="1">
    <citation type="submission" date="2024-04" db="EMBL/GenBank/DDBJ databases">
        <authorList>
            <person name="Waldvogel A.-M."/>
            <person name="Schoenle A."/>
        </authorList>
    </citation>
    <scope>NUCLEOTIDE SEQUENCE [LARGE SCALE GENOMIC DNA]</scope>
</reference>
<keyword evidence="5" id="KW-0418">Kinase</keyword>
<evidence type="ECO:0000256" key="2">
    <source>
        <dbReference type="ARBA" id="ARBA00006219"/>
    </source>
</evidence>
<dbReference type="GO" id="GO:0005737">
    <property type="term" value="C:cytoplasm"/>
    <property type="evidence" value="ECO:0007669"/>
    <property type="project" value="UniProtKB-SubCell"/>
</dbReference>
<evidence type="ECO:0000313" key="11">
    <source>
        <dbReference type="EMBL" id="CAL1592466.1"/>
    </source>
</evidence>
<keyword evidence="3" id="KW-0963">Cytoplasm</keyword>
<comment type="function">
    <text evidence="7">Catalyzes the GTP-dependent phosphorylation of 5-hydroxy-L-lysine.</text>
</comment>
<evidence type="ECO:0000256" key="3">
    <source>
        <dbReference type="ARBA" id="ARBA00022490"/>
    </source>
</evidence>
<keyword evidence="12" id="KW-1185">Reference proteome</keyword>
<sequence>MFQREFAAKLDPSVKSAALRKHVKCKAQLRYDDQNFYVLSTNGNKYVLKVMNLEDSKNSSLIEVQTYAMSFLHQHHIPAQTATATVSGKLMSLEELDCGFGPQRYLVRLLSYLPGKTISKVPHTPQILFDVGKMAAKMDKVLQKMEHPNIAVLERDGFIWSLSNFLVVEKYMHVLNGEPALKEAVKSVIELYKTTVVPKYPHFRSCVNHGDFNDLNVLAQVDDDGCGRICGILDFGDMNSGFYVHELAIAIMYMMIEHPNPIEVGRWVLAGWETEIPLIAAERECLYVLVLCRFCQSMVFARHSVLLHPENEEYLMVTSRKGVHILQDICKLGKQHVEGVWFRSAVLPN</sequence>
<evidence type="ECO:0000256" key="4">
    <source>
        <dbReference type="ARBA" id="ARBA00022679"/>
    </source>
</evidence>
<accession>A0AAV2KW82</accession>
<organism evidence="11 12">
    <name type="scientific">Knipowitschia caucasica</name>
    <name type="common">Caucasian dwarf goby</name>
    <name type="synonym">Pomatoschistus caucasicus</name>
    <dbReference type="NCBI Taxonomy" id="637954"/>
    <lineage>
        <taxon>Eukaryota</taxon>
        <taxon>Metazoa</taxon>
        <taxon>Chordata</taxon>
        <taxon>Craniata</taxon>
        <taxon>Vertebrata</taxon>
        <taxon>Euteleostomi</taxon>
        <taxon>Actinopterygii</taxon>
        <taxon>Neopterygii</taxon>
        <taxon>Teleostei</taxon>
        <taxon>Neoteleostei</taxon>
        <taxon>Acanthomorphata</taxon>
        <taxon>Gobiaria</taxon>
        <taxon>Gobiiformes</taxon>
        <taxon>Gobioidei</taxon>
        <taxon>Gobiidae</taxon>
        <taxon>Gobiinae</taxon>
        <taxon>Knipowitschia</taxon>
    </lineage>
</organism>
<comment type="similarity">
    <text evidence="2">Belongs to the aminoglycoside phosphotransferase family.</text>
</comment>
<feature type="domain" description="Aminoglycoside phosphotransferase" evidence="10">
    <location>
        <begin position="31"/>
        <end position="261"/>
    </location>
</feature>
<dbReference type="PANTHER" id="PTHR21064:SF1">
    <property type="entry name" value="HYDROXYLYSINE KINASE"/>
    <property type="match status" value="1"/>
</dbReference>
<dbReference type="GO" id="GO:0047992">
    <property type="term" value="F:hydroxylysine kinase activity"/>
    <property type="evidence" value="ECO:0007669"/>
    <property type="project" value="UniProtKB-EC"/>
</dbReference>
<dbReference type="SUPFAM" id="SSF56112">
    <property type="entry name" value="Protein kinase-like (PK-like)"/>
    <property type="match status" value="1"/>
</dbReference>
<evidence type="ECO:0000256" key="6">
    <source>
        <dbReference type="ARBA" id="ARBA00036820"/>
    </source>
</evidence>
<evidence type="ECO:0000256" key="5">
    <source>
        <dbReference type="ARBA" id="ARBA00022777"/>
    </source>
</evidence>
<evidence type="ECO:0000256" key="8">
    <source>
        <dbReference type="ARBA" id="ARBA00038873"/>
    </source>
</evidence>
<dbReference type="Gene3D" id="3.90.1200.10">
    <property type="match status" value="1"/>
</dbReference>
<evidence type="ECO:0000313" key="12">
    <source>
        <dbReference type="Proteomes" id="UP001497482"/>
    </source>
</evidence>
<evidence type="ECO:0000256" key="7">
    <source>
        <dbReference type="ARBA" id="ARBA00037368"/>
    </source>
</evidence>
<dbReference type="FunFam" id="3.90.1200.10:FF:000007">
    <property type="entry name" value="hydroxylysine kinase isoform X1"/>
    <property type="match status" value="1"/>
</dbReference>
<dbReference type="InterPro" id="IPR050249">
    <property type="entry name" value="Pseudomonas-type_ThrB"/>
</dbReference>
<dbReference type="InterPro" id="IPR011009">
    <property type="entry name" value="Kinase-like_dom_sf"/>
</dbReference>
<evidence type="ECO:0000256" key="9">
    <source>
        <dbReference type="ARBA" id="ARBA00040505"/>
    </source>
</evidence>
<name>A0AAV2KW82_KNICA</name>
<comment type="subcellular location">
    <subcellularLocation>
        <location evidence="1">Cytoplasm</location>
    </subcellularLocation>
</comment>
<evidence type="ECO:0000259" key="10">
    <source>
        <dbReference type="Pfam" id="PF01636"/>
    </source>
</evidence>
<dbReference type="AlphaFoldDB" id="A0AAV2KW82"/>
<dbReference type="Pfam" id="PF01636">
    <property type="entry name" value="APH"/>
    <property type="match status" value="1"/>
</dbReference>
<proteinExistence type="inferred from homology"/>
<dbReference type="EC" id="2.7.1.81" evidence="8"/>
<dbReference type="Proteomes" id="UP001497482">
    <property type="component" value="Chromosome 2"/>
</dbReference>
<gene>
    <name evidence="11" type="ORF">KC01_LOCUS21714</name>
</gene>
<dbReference type="EMBL" id="OZ035824">
    <property type="protein sequence ID" value="CAL1592466.1"/>
    <property type="molecule type" value="Genomic_DNA"/>
</dbReference>
<dbReference type="PANTHER" id="PTHR21064">
    <property type="entry name" value="AMINOGLYCOSIDE PHOSPHOTRANSFERASE DOMAIN-CONTAINING PROTEIN-RELATED"/>
    <property type="match status" value="1"/>
</dbReference>
<protein>
    <recommendedName>
        <fullName evidence="9">Hydroxylysine kinase</fullName>
        <ecNumber evidence="8">2.7.1.81</ecNumber>
    </recommendedName>
</protein>
<keyword evidence="4" id="KW-0808">Transferase</keyword>
<evidence type="ECO:0000256" key="1">
    <source>
        <dbReference type="ARBA" id="ARBA00004496"/>
    </source>
</evidence>